<dbReference type="InterPro" id="IPR019742">
    <property type="entry name" value="MacrogloblnA2_CS"/>
</dbReference>
<keyword evidence="4" id="KW-0812">Transmembrane</keyword>
<gene>
    <name evidence="7" type="ORF">PeribacterD1_0345</name>
</gene>
<dbReference type="InterPro" id="IPR041462">
    <property type="entry name" value="Bact_A2M_MG6"/>
</dbReference>
<evidence type="ECO:0000313" key="8">
    <source>
        <dbReference type="Proteomes" id="UP000069135"/>
    </source>
</evidence>
<feature type="domain" description="Alpha-2-macroglobulin bait region" evidence="5">
    <location>
        <begin position="1075"/>
        <end position="1231"/>
    </location>
</feature>
<dbReference type="InterPro" id="IPR041246">
    <property type="entry name" value="Bact_MG10"/>
</dbReference>
<keyword evidence="4" id="KW-0472">Membrane</keyword>
<dbReference type="InterPro" id="IPR013783">
    <property type="entry name" value="Ig-like_fold"/>
</dbReference>
<accession>A0A0S1SQ54</accession>
<evidence type="ECO:0000313" key="7">
    <source>
        <dbReference type="EMBL" id="ALM13043.1"/>
    </source>
</evidence>
<dbReference type="SMART" id="SM01419">
    <property type="entry name" value="Thiol-ester_cl"/>
    <property type="match status" value="1"/>
</dbReference>
<dbReference type="InterPro" id="IPR002890">
    <property type="entry name" value="MG2"/>
</dbReference>
<evidence type="ECO:0000256" key="2">
    <source>
        <dbReference type="ARBA" id="ARBA00022729"/>
    </source>
</evidence>
<dbReference type="Pfam" id="PF11974">
    <property type="entry name" value="bMG3"/>
    <property type="match status" value="1"/>
</dbReference>
<dbReference type="InterPro" id="IPR047565">
    <property type="entry name" value="Alpha-macroglob_thiol-ester_cl"/>
</dbReference>
<dbReference type="InterPro" id="IPR011626">
    <property type="entry name" value="Alpha-macroglobulin_TED"/>
</dbReference>
<keyword evidence="2" id="KW-0732">Signal</keyword>
<dbReference type="Pfam" id="PF07703">
    <property type="entry name" value="A2M_BRD"/>
    <property type="match status" value="1"/>
</dbReference>
<accession>A0A0S1SUM7</accession>
<dbReference type="Pfam" id="PF17973">
    <property type="entry name" value="bMG10"/>
    <property type="match status" value="1"/>
</dbReference>
<dbReference type="EMBL" id="CP013065">
    <property type="protein sequence ID" value="ALM13043.1"/>
    <property type="molecule type" value="Genomic_DNA"/>
</dbReference>
<dbReference type="Gene3D" id="2.60.40.3710">
    <property type="match status" value="2"/>
</dbReference>
<evidence type="ECO:0000259" key="5">
    <source>
        <dbReference type="SMART" id="SM01359"/>
    </source>
</evidence>
<dbReference type="Gene3D" id="2.60.40.10">
    <property type="entry name" value="Immunoglobulins"/>
    <property type="match status" value="2"/>
</dbReference>
<dbReference type="InterPro" id="IPR032812">
    <property type="entry name" value="SbsA_Ig"/>
</dbReference>
<keyword evidence="4" id="KW-1133">Transmembrane helix</keyword>
<evidence type="ECO:0000256" key="3">
    <source>
        <dbReference type="ARBA" id="ARBA00023157"/>
    </source>
</evidence>
<dbReference type="InterPro" id="IPR011625">
    <property type="entry name" value="A2M_N_BRD"/>
</dbReference>
<dbReference type="PROSITE" id="PS00477">
    <property type="entry name" value="ALPHA_2_MACROGLOBULIN"/>
    <property type="match status" value="1"/>
</dbReference>
<feature type="transmembrane region" description="Helical" evidence="4">
    <location>
        <begin position="20"/>
        <end position="40"/>
    </location>
</feature>
<accession>A0A0S1SSY6</accession>
<dbReference type="PANTHER" id="PTHR40094">
    <property type="entry name" value="ALPHA-2-MACROGLOBULIN HOMOLOG"/>
    <property type="match status" value="1"/>
</dbReference>
<dbReference type="InterPro" id="IPR021868">
    <property type="entry name" value="Alpha_2_Macroglob_MG3"/>
</dbReference>
<dbReference type="Pfam" id="PF01835">
    <property type="entry name" value="MG2"/>
    <property type="match status" value="1"/>
</dbReference>
<dbReference type="InterPro" id="IPR001599">
    <property type="entry name" value="Macroglobln_a2"/>
</dbReference>
<dbReference type="Gene3D" id="2.60.40.1930">
    <property type="match status" value="1"/>
</dbReference>
<accession>A0A0S1SH14</accession>
<evidence type="ECO:0000259" key="6">
    <source>
        <dbReference type="SMART" id="SM01360"/>
    </source>
</evidence>
<accession>A0A0S1SK20</accession>
<protein>
    <recommendedName>
        <fullName evidence="9">Alpha-2-macroglobulin</fullName>
    </recommendedName>
</protein>
<dbReference type="Pfam" id="PF07678">
    <property type="entry name" value="TED_complement"/>
    <property type="match status" value="1"/>
</dbReference>
<evidence type="ECO:0000256" key="4">
    <source>
        <dbReference type="SAM" id="Phobius"/>
    </source>
</evidence>
<dbReference type="GO" id="GO:0004866">
    <property type="term" value="F:endopeptidase inhibitor activity"/>
    <property type="evidence" value="ECO:0007669"/>
    <property type="project" value="InterPro"/>
</dbReference>
<feature type="domain" description="Alpha-2-macroglobulin" evidence="6">
    <location>
        <begin position="1287"/>
        <end position="1377"/>
    </location>
</feature>
<name>A0A0S1SH14_9BACT</name>
<dbReference type="STRING" id="1735162.PeribacterB2_0345"/>
<dbReference type="Gene3D" id="2.20.130.20">
    <property type="match status" value="1"/>
</dbReference>
<organism evidence="7 8">
    <name type="scientific">Candidatus Peribacter riflensis</name>
    <dbReference type="NCBI Taxonomy" id="1735162"/>
    <lineage>
        <taxon>Bacteria</taxon>
        <taxon>Candidatus Peregrinibacteriota</taxon>
        <taxon>Candidatus Peribacteria</taxon>
        <taxon>Candidatus Peribacterales</taxon>
        <taxon>Candidatus Peribacteraceae</taxon>
        <taxon>Candidatus Peribacter</taxon>
    </lineage>
</organism>
<sequence length="1978" mass="218655">MSLSERFSFVSAVISRRPLALATVLVVSITLIALFATGTVRFPSGQTTMDFALRQKVSASSVLRFSFPSLMDHGSVEENMAPPEGITGTWEWEDETLTFRPSAALPAGKTLTFRLDARAEKSDGVTLGQEMAFTFVVAGPPTIAARIPEVGAQNIAENSKITIIFDRPIIPLTQVQGEAANARIAQFPVTVTPDTAGRWRWLSTVAVEFIPEKGLLPGTRYTVSIPKGIPTVSGDRTEEDFSWTFETVRPQIVSTEPAQGYALAGPTTVLSLSFNQEMRADSAKEFLSLIRTGENGKPEAVAIRSVSFGTVEVDERPVLDKKTLVVMPATPLTFSSRYTLTIAPGLKGARGTLGNETGFTLDFSTVGPLLLETSHYEYGRVIFRFNNPLSEDSLKNQITITPSVEKWNETEWNVSSWADDRELAAYPPLSPSTQYTVTLGTGLADTFGQKLLEPRTFSFKTDPLPPQILLESKGEFGIFEREKPPVYRLQFVNVTKVESELSSVSLQDFLAFRGTQQTWNTLPANRTPLHTWTYTPTAKKDTWDLYALDVAKETGQTLRSGLYTLQVRAPNEKGSGDEEPHHTQTFLLTNTALTLKYSGNRALVWATDLRTGAPVSGAAIAFHSLTGDTPVTGLTDQEGFFETSLDLKQFVTPMNEWEPEFWVTAEKGSDFALVSSRWNDGIRPDMFGSYTDFWGPSDRSERIHSTLYTERPVYRTGDTVHFKGILRVRNTSGMLSVPKQNRSVTVTVTDAQGNQVLSKSLPLTAFGSFADSFPIDAKAALGTYQISAGFQDTPYGDAFGSFEVLAYRKPEYRVELTAEREEYFQDDLVRVTIEGAYYFGAPMNGANITWRAQTTDYFFNKVRDGWYSFGLEDAWCWRNCERETKLLAEGEGRLDAAGRLTITVPATIADKAASQILTVEADITDPNNQVVSNRVSVPVHKANVYVGIRPEDYAVAPGTDAQMAVITVQPDGSPLPHTTVTLNLFARKWNSIKKKGVDGEYYYDNTPEDTFIRATKVTTDEKGKAKATVRPDQGGEFRVVAVAEDQDGREAKSATSLYAWSSTFVNWAHENNNRIDIVPDKPEYRIGDTATLLIKSPFQGENVKALVTLEREQVIRKEVITIESSAQKITVPITEDLAPTIYVSVVIMKPRIGETFDENGLDTGAPAFRIGYAKLPIETSRKRLTVNVQADKEKYLPGEKVTVNLSATDWQGAPVQAEISLGVVDMSVLALTGFALPDLVENFYGERPVGVLTAEMLTYLIDRYKPGSKGGGGAELEAKKRGNFKDTAYWNPTILTDEKGEAQVSFTLPDNLTTWHLLAVGQTKASLFGAAEETVIETKRVIVRPVRPRFVVVGDRVILGAIVGNFLDTSATFSISLTGSGFTSSGPQTKEVTLAAGEQKKVEFPVTIARTNKATFTFLAEQEGARDEVEESIPVLTYGTPQSVATTGITEDLVTESVLVPSEKDARDGSLSVTVSPSLATYLPGGLQYLATYPYGCAEQTLSSVLPSVVLARLQGFDAFHFVEKKKLSDMVTTGLTRLYTFQRGDGGFGYWQESERSFPALSAYVLHALHLIRGSGFTVDDGVIARTQQYLDATLRVSNPDTSLDLATRAHILFVLAETGKVDVNLLTNLDEQRAKLPLFAKAQLAMAFDRAKSKSKARDILTEILRSAKVDGRGTHFEEEEIARFGSLMQTNDRTSALVLQAMLRIDPTNALIPNAVRYLLQIRKDGHWDTTQSTVSVLLAFIEYLEQTKELNADFTAGVEMDGTQILDWKVTKQNVLSRKEVKLTLDELLRGEETTLKIGKQGTGRLYYDAVLSYFYTADTLPPAEEGISVLRSIEPLPGEQKTLTVGSSYRVTLTITVPEDRQFVAVESPFPAGFEPIDLHLKTAQQTLFEDDTTRMWDENYWQKGLWRFSHRELRDDMFFAFADELPAGVYQLTYLVRATTPGTFHERPAHVFQMYFPEVFGQTAGKIVTIQE</sequence>
<reference evidence="7 8" key="2">
    <citation type="journal article" date="2016" name="PeerJ">
        <title>Analysis of five complete genome sequences for members of the class Peribacteria in the recently recognized Peregrinibacteria bacterial phylum.</title>
        <authorList>
            <person name="Anantharaman K."/>
            <person name="Brown C.T."/>
            <person name="Burstein D."/>
            <person name="Castelle C.J."/>
            <person name="Probst A.J."/>
            <person name="Thomas B.C."/>
            <person name="Williams K.H."/>
            <person name="Banfield J.F."/>
        </authorList>
    </citation>
    <scope>NUCLEOTIDE SEQUENCE [LARGE SCALE GENOMIC DNA]</scope>
    <source>
        <strain evidence="7">RIFOXYD1_FULL_PER-ii_59_16</strain>
    </source>
</reference>
<dbReference type="Pfam" id="PF00207">
    <property type="entry name" value="A2M"/>
    <property type="match status" value="1"/>
</dbReference>
<keyword evidence="3" id="KW-1015">Disulfide bond</keyword>
<reference evidence="8" key="1">
    <citation type="submission" date="2015-10" db="EMBL/GenBank/DDBJ databases">
        <title>Analysis of five complete genome sequences for members of the class Peribacteria in the recently recognized Peregrinibacteria bacterial phylum.</title>
        <authorList>
            <person name="Anantharaman K."/>
            <person name="Brown C.T."/>
            <person name="Burstein D."/>
            <person name="Castelle C.J."/>
            <person name="Probst A.J."/>
            <person name="Thomas B.C."/>
            <person name="Williams K.H."/>
            <person name="Banfield J.F."/>
        </authorList>
    </citation>
    <scope>NUCLEOTIDE SEQUENCE [LARGE SCALE GENOMIC DNA]</scope>
</reference>
<dbReference type="Gene3D" id="1.50.10.20">
    <property type="match status" value="1"/>
</dbReference>
<comment type="similarity">
    <text evidence="1">Belongs to the protease inhibitor I39 (alpha-2-macroglobulin) family. Bacterial alpha-2-macroglobulin subfamily.</text>
</comment>
<dbReference type="KEGG" id="prf:PeribacterA2_0345"/>
<dbReference type="PANTHER" id="PTHR40094:SF1">
    <property type="entry name" value="UBIQUITIN DOMAIN-CONTAINING PROTEIN"/>
    <property type="match status" value="1"/>
</dbReference>
<dbReference type="SMART" id="SM01360">
    <property type="entry name" value="A2M"/>
    <property type="match status" value="1"/>
</dbReference>
<dbReference type="InterPro" id="IPR051802">
    <property type="entry name" value="YfhM-like"/>
</dbReference>
<evidence type="ECO:0008006" key="9">
    <source>
        <dbReference type="Google" id="ProtNLM"/>
    </source>
</evidence>
<proteinExistence type="inferred from homology"/>
<dbReference type="SMART" id="SM01359">
    <property type="entry name" value="A2M_N_2"/>
    <property type="match status" value="1"/>
</dbReference>
<dbReference type="PATRIC" id="fig|1735161.3.peg.344"/>
<dbReference type="GO" id="GO:0005615">
    <property type="term" value="C:extracellular space"/>
    <property type="evidence" value="ECO:0007669"/>
    <property type="project" value="InterPro"/>
</dbReference>
<dbReference type="InterPro" id="IPR008930">
    <property type="entry name" value="Terpenoid_cyclase/PrenylTrfase"/>
</dbReference>
<evidence type="ECO:0000256" key="1">
    <source>
        <dbReference type="ARBA" id="ARBA00010556"/>
    </source>
</evidence>
<dbReference type="CDD" id="cd02891">
    <property type="entry name" value="A2M_like"/>
    <property type="match status" value="1"/>
</dbReference>
<dbReference type="Proteomes" id="UP000069135">
    <property type="component" value="Chromosome"/>
</dbReference>
<dbReference type="Pfam" id="PF17962">
    <property type="entry name" value="bMG6"/>
    <property type="match status" value="1"/>
</dbReference>
<dbReference type="SUPFAM" id="SSF48239">
    <property type="entry name" value="Terpenoid cyclases/Protein prenyltransferases"/>
    <property type="match status" value="1"/>
</dbReference>
<dbReference type="Pfam" id="PF13205">
    <property type="entry name" value="Big_5"/>
    <property type="match status" value="2"/>
</dbReference>